<proteinExistence type="predicted"/>
<name>A0A6I6E8X8_THETI</name>
<protein>
    <submittedName>
        <fullName evidence="8">4Fe-4S dicluster domain-containing protein</fullName>
    </submittedName>
</protein>
<keyword evidence="2" id="KW-0479">Metal-binding</keyword>
<keyword evidence="5" id="KW-0411">Iron-sulfur</keyword>
<dbReference type="Pfam" id="PF13187">
    <property type="entry name" value="Fer4_9"/>
    <property type="match status" value="1"/>
</dbReference>
<feature type="domain" description="4Fe-4S ferredoxin-type" evidence="7">
    <location>
        <begin position="38"/>
        <end position="67"/>
    </location>
</feature>
<gene>
    <name evidence="8" type="ORF">E6P07_01530</name>
</gene>
<evidence type="ECO:0000256" key="5">
    <source>
        <dbReference type="ARBA" id="ARBA00023014"/>
    </source>
</evidence>
<evidence type="ECO:0000256" key="1">
    <source>
        <dbReference type="ARBA" id="ARBA00022485"/>
    </source>
</evidence>
<dbReference type="PANTHER" id="PTHR10849">
    <property type="entry name" value="NADH DEHYDROGENASE UBIQUINONE IRON-SULFUR PROTEIN 8, MITOCHONDRIAL"/>
    <property type="match status" value="1"/>
</dbReference>
<evidence type="ECO:0000256" key="4">
    <source>
        <dbReference type="ARBA" id="ARBA00023004"/>
    </source>
</evidence>
<dbReference type="GO" id="GO:0046872">
    <property type="term" value="F:metal ion binding"/>
    <property type="evidence" value="ECO:0007669"/>
    <property type="project" value="UniProtKB-KW"/>
</dbReference>
<evidence type="ECO:0000256" key="6">
    <source>
        <dbReference type="SAM" id="MobiDB-lite"/>
    </source>
</evidence>
<dbReference type="RefSeq" id="WP_153973985.1">
    <property type="nucleotide sequence ID" value="NZ_CP039268.1"/>
</dbReference>
<dbReference type="InterPro" id="IPR017900">
    <property type="entry name" value="4Fe4S_Fe_S_CS"/>
</dbReference>
<keyword evidence="1" id="KW-0004">4Fe-4S</keyword>
<dbReference type="InterPro" id="IPR010226">
    <property type="entry name" value="NADH_quinone_OxRdtase_chainI"/>
</dbReference>
<dbReference type="PROSITE" id="PS00198">
    <property type="entry name" value="4FE4S_FER_1"/>
    <property type="match status" value="1"/>
</dbReference>
<dbReference type="Proteomes" id="UP000426424">
    <property type="component" value="Chromosome"/>
</dbReference>
<organism evidence="8 9">
    <name type="scientific">Thermochromatium tepidum ATCC 43061</name>
    <dbReference type="NCBI Taxonomy" id="316276"/>
    <lineage>
        <taxon>Bacteria</taxon>
        <taxon>Pseudomonadati</taxon>
        <taxon>Pseudomonadota</taxon>
        <taxon>Gammaproteobacteria</taxon>
        <taxon>Chromatiales</taxon>
        <taxon>Chromatiaceae</taxon>
        <taxon>Thermochromatium</taxon>
    </lineage>
</organism>
<dbReference type="KEGG" id="ttp:E6P07_01530"/>
<dbReference type="PROSITE" id="PS51379">
    <property type="entry name" value="4FE4S_FER_2"/>
    <property type="match status" value="2"/>
</dbReference>
<dbReference type="AlphaFoldDB" id="A0A6I6E8X8"/>
<evidence type="ECO:0000313" key="9">
    <source>
        <dbReference type="Proteomes" id="UP000426424"/>
    </source>
</evidence>
<keyword evidence="4" id="KW-0408">Iron</keyword>
<dbReference type="SUPFAM" id="SSF54862">
    <property type="entry name" value="4Fe-4S ferredoxins"/>
    <property type="match status" value="1"/>
</dbReference>
<sequence>MSWSIGPISSLVTRSALTRPATRLYPFERRPPYARTRGHIEFRVDDCSFCTICAHKCPTQAIQVHKQDKTWAIDHGRCILCGLCVEDCRAGCITLSPFPCPPMRAKEVLSFRQEHTPPPARETVAVAPPSSSTEFDRSP</sequence>
<dbReference type="EMBL" id="CP039268">
    <property type="protein sequence ID" value="QGU31786.1"/>
    <property type="molecule type" value="Genomic_DNA"/>
</dbReference>
<dbReference type="GO" id="GO:0016020">
    <property type="term" value="C:membrane"/>
    <property type="evidence" value="ECO:0007669"/>
    <property type="project" value="InterPro"/>
</dbReference>
<evidence type="ECO:0000256" key="3">
    <source>
        <dbReference type="ARBA" id="ARBA00022737"/>
    </source>
</evidence>
<dbReference type="GO" id="GO:0016651">
    <property type="term" value="F:oxidoreductase activity, acting on NAD(P)H"/>
    <property type="evidence" value="ECO:0007669"/>
    <property type="project" value="InterPro"/>
</dbReference>
<evidence type="ECO:0000313" key="8">
    <source>
        <dbReference type="EMBL" id="QGU31786.1"/>
    </source>
</evidence>
<accession>A0A6I6E8X8</accession>
<keyword evidence="9" id="KW-1185">Reference proteome</keyword>
<evidence type="ECO:0000256" key="2">
    <source>
        <dbReference type="ARBA" id="ARBA00022723"/>
    </source>
</evidence>
<evidence type="ECO:0000259" key="7">
    <source>
        <dbReference type="PROSITE" id="PS51379"/>
    </source>
</evidence>
<feature type="domain" description="4Fe-4S ferredoxin-type" evidence="7">
    <location>
        <begin position="69"/>
        <end position="98"/>
    </location>
</feature>
<reference evidence="8 9" key="1">
    <citation type="submission" date="2019-12" db="EMBL/GenBank/DDBJ databases">
        <title>The complete genome of the thermophilic, anoxygenic phototrophic gammaproteobacterium Thermochromatium tepidum.</title>
        <authorList>
            <person name="Sattley W.M."/>
            <person name="Swingley W.D."/>
            <person name="Burchell B.M."/>
            <person name="Gurbani S.A."/>
            <person name="Kujawa C.M."/>
            <person name="Nuccio D.A."/>
            <person name="Schladweiler J."/>
            <person name="Shaffer K.N."/>
            <person name="Stokes L.M."/>
            <person name="Touchman J.W."/>
            <person name="Blankenship R.E."/>
            <person name="Madigan M.T."/>
        </authorList>
    </citation>
    <scope>NUCLEOTIDE SEQUENCE [LARGE SCALE GENOMIC DNA]</scope>
    <source>
        <strain evidence="8 9">ATCC 43061</strain>
    </source>
</reference>
<keyword evidence="3" id="KW-0677">Repeat</keyword>
<feature type="region of interest" description="Disordered" evidence="6">
    <location>
        <begin position="111"/>
        <end position="139"/>
    </location>
</feature>
<dbReference type="Gene3D" id="3.30.70.3270">
    <property type="match status" value="1"/>
</dbReference>
<dbReference type="OrthoDB" id="9808559at2"/>
<dbReference type="GO" id="GO:0051539">
    <property type="term" value="F:4 iron, 4 sulfur cluster binding"/>
    <property type="evidence" value="ECO:0007669"/>
    <property type="project" value="UniProtKB-KW"/>
</dbReference>
<dbReference type="InterPro" id="IPR017896">
    <property type="entry name" value="4Fe4S_Fe-S-bd"/>
</dbReference>